<comment type="catalytic activity">
    <reaction evidence="1 8">
        <text>malonyl-[ACP] + S-adenosyl-L-methionine = malonyl-[ACP] methyl ester + S-adenosyl-L-homocysteine</text>
        <dbReference type="Rhea" id="RHEA:17105"/>
        <dbReference type="Rhea" id="RHEA-COMP:9623"/>
        <dbReference type="Rhea" id="RHEA-COMP:9954"/>
        <dbReference type="ChEBI" id="CHEBI:57856"/>
        <dbReference type="ChEBI" id="CHEBI:59789"/>
        <dbReference type="ChEBI" id="CHEBI:78449"/>
        <dbReference type="ChEBI" id="CHEBI:78845"/>
        <dbReference type="EC" id="2.1.1.197"/>
    </reaction>
</comment>
<keyword evidence="7 8" id="KW-0093">Biotin biosynthesis</keyword>
<dbReference type="CDD" id="cd02440">
    <property type="entry name" value="AdoMet_MTases"/>
    <property type="match status" value="1"/>
</dbReference>
<dbReference type="Pfam" id="PF08241">
    <property type="entry name" value="Methyltransf_11"/>
    <property type="match status" value="1"/>
</dbReference>
<evidence type="ECO:0000256" key="1">
    <source>
        <dbReference type="ARBA" id="ARBA00000852"/>
    </source>
</evidence>
<feature type="domain" description="Methyltransferase type 11" evidence="9">
    <location>
        <begin position="44"/>
        <end position="140"/>
    </location>
</feature>
<dbReference type="HAMAP" id="MF_00835">
    <property type="entry name" value="BioC"/>
    <property type="match status" value="1"/>
</dbReference>
<dbReference type="UniPathway" id="UPA00078"/>
<dbReference type="NCBIfam" id="TIGR02072">
    <property type="entry name" value="BioC"/>
    <property type="match status" value="1"/>
</dbReference>
<comment type="similarity">
    <text evidence="8">Belongs to the methyltransferase superfamily.</text>
</comment>
<comment type="function">
    <text evidence="8">Converts the free carboxyl group of a malonyl-thioester to its methyl ester by transfer of a methyl group from S-adenosyl-L-methionine (SAM). It allows to synthesize pimeloyl-ACP via the fatty acid synthetic pathway.</text>
</comment>
<keyword evidence="11" id="KW-1185">Reference proteome</keyword>
<dbReference type="InterPro" id="IPR013216">
    <property type="entry name" value="Methyltransf_11"/>
</dbReference>
<gene>
    <name evidence="8 10" type="primary">bioC</name>
    <name evidence="10" type="ORF">NO1_0817</name>
</gene>
<evidence type="ECO:0000256" key="2">
    <source>
        <dbReference type="ARBA" id="ARBA00004746"/>
    </source>
</evidence>
<dbReference type="EMBL" id="BGZN01000011">
    <property type="protein sequence ID" value="GBR73431.1"/>
    <property type="molecule type" value="Genomic_DNA"/>
</dbReference>
<keyword evidence="4 8" id="KW-0489">Methyltransferase</keyword>
<comment type="caution">
    <text evidence="10">The sequence shown here is derived from an EMBL/GenBank/DDBJ whole genome shotgun (WGS) entry which is preliminary data.</text>
</comment>
<evidence type="ECO:0000256" key="3">
    <source>
        <dbReference type="ARBA" id="ARBA00012327"/>
    </source>
</evidence>
<dbReference type="GO" id="GO:0032259">
    <property type="term" value="P:methylation"/>
    <property type="evidence" value="ECO:0007669"/>
    <property type="project" value="UniProtKB-KW"/>
</dbReference>
<evidence type="ECO:0000313" key="10">
    <source>
        <dbReference type="EMBL" id="GBR73431.1"/>
    </source>
</evidence>
<dbReference type="GO" id="GO:0102130">
    <property type="term" value="F:malonyl-CoA methyltransferase activity"/>
    <property type="evidence" value="ECO:0007669"/>
    <property type="project" value="UniProtKB-EC"/>
</dbReference>
<dbReference type="AlphaFoldDB" id="A0A388T9U7"/>
<dbReference type="InterPro" id="IPR050602">
    <property type="entry name" value="Malonyl-ACP_OMT"/>
</dbReference>
<keyword evidence="5 8" id="KW-0808">Transferase</keyword>
<dbReference type="GO" id="GO:0008757">
    <property type="term" value="F:S-adenosylmethionine-dependent methyltransferase activity"/>
    <property type="evidence" value="ECO:0007669"/>
    <property type="project" value="InterPro"/>
</dbReference>
<dbReference type="PANTHER" id="PTHR13090:SF1">
    <property type="entry name" value="ARGININE-HYDROXYLASE NDUFAF5, MITOCHONDRIAL"/>
    <property type="match status" value="1"/>
</dbReference>
<dbReference type="Gene3D" id="3.40.50.150">
    <property type="entry name" value="Vaccinia Virus protein VP39"/>
    <property type="match status" value="1"/>
</dbReference>
<accession>A0A388T9U7</accession>
<protein>
    <recommendedName>
        <fullName evidence="3 8">Malonyl-[acyl-carrier protein] O-methyltransferase</fullName>
        <shortName evidence="8">Malonyl-ACP O-methyltransferase</shortName>
        <ecNumber evidence="3 8">2.1.1.197</ecNumber>
    </recommendedName>
    <alternativeName>
        <fullName evidence="8">Biotin synthesis protein BioC</fullName>
    </alternativeName>
</protein>
<evidence type="ECO:0000256" key="5">
    <source>
        <dbReference type="ARBA" id="ARBA00022679"/>
    </source>
</evidence>
<dbReference type="SUPFAM" id="SSF53335">
    <property type="entry name" value="S-adenosyl-L-methionine-dependent methyltransferases"/>
    <property type="match status" value="1"/>
</dbReference>
<sequence>MPDKQRISSAFSRAAPEYDRRAVWQKQVARRLLARLGFRPANALDLGCGTGEMLALLAERFPGIKLSGLDSARGMIAQARERLRAYPQIVWQTGDMEHLPYPDQAFALIVSNLALQWLESPSRAFTEARRVLRAEGCFLFTTLASGTLQELRAAYKKVCGQADNLHKFLPAAQIRAALSEQGFSIEYFSAETETQYFPDLRSLLRSMQSVGAKNPAPRPLSKTQWQALQENYLQIDGQYPLTYEVVFALARKAA</sequence>
<evidence type="ECO:0000259" key="9">
    <source>
        <dbReference type="Pfam" id="PF08241"/>
    </source>
</evidence>
<comment type="pathway">
    <text evidence="2 8">Cofactor biosynthesis; biotin biosynthesis.</text>
</comment>
<dbReference type="InterPro" id="IPR011814">
    <property type="entry name" value="BioC"/>
</dbReference>
<evidence type="ECO:0000313" key="11">
    <source>
        <dbReference type="Proteomes" id="UP000269352"/>
    </source>
</evidence>
<organism evidence="10 11">
    <name type="scientific">Termititenax aidoneus</name>
    <dbReference type="NCBI Taxonomy" id="2218524"/>
    <lineage>
        <taxon>Bacteria</taxon>
        <taxon>Bacillati</taxon>
        <taxon>Candidatus Margulisiibacteriota</taxon>
        <taxon>Candidatus Termititenacia</taxon>
        <taxon>Candidatus Termititenacales</taxon>
        <taxon>Candidatus Termititenacaceae</taxon>
        <taxon>Candidatus Termititenax</taxon>
    </lineage>
</organism>
<dbReference type="Proteomes" id="UP000269352">
    <property type="component" value="Unassembled WGS sequence"/>
</dbReference>
<dbReference type="PANTHER" id="PTHR13090">
    <property type="entry name" value="ARGININE-HYDROXYLASE NDUFAF5, MITOCHONDRIAL"/>
    <property type="match status" value="1"/>
</dbReference>
<keyword evidence="6 8" id="KW-0949">S-adenosyl-L-methionine</keyword>
<dbReference type="GO" id="GO:0010340">
    <property type="term" value="F:carboxyl-O-methyltransferase activity"/>
    <property type="evidence" value="ECO:0007669"/>
    <property type="project" value="UniProtKB-UniRule"/>
</dbReference>
<reference evidence="10 11" key="1">
    <citation type="journal article" date="2019" name="ISME J.">
        <title>Genome analyses of uncultured TG2/ZB3 bacteria in 'Margulisbacteria' specifically attached to ectosymbiotic spirochetes of protists in the termite gut.</title>
        <authorList>
            <person name="Utami Y.D."/>
            <person name="Kuwahara H."/>
            <person name="Igai K."/>
            <person name="Murakami T."/>
            <person name="Sugaya K."/>
            <person name="Morikawa T."/>
            <person name="Nagura Y."/>
            <person name="Yuki M."/>
            <person name="Deevong P."/>
            <person name="Inoue T."/>
            <person name="Kihara K."/>
            <person name="Lo N."/>
            <person name="Yamada A."/>
            <person name="Ohkuma M."/>
            <person name="Hongoh Y."/>
        </authorList>
    </citation>
    <scope>NUCLEOTIDE SEQUENCE [LARGE SCALE GENOMIC DNA]</scope>
    <source>
        <strain evidence="10">NkOx7-01</strain>
    </source>
</reference>
<name>A0A388T9U7_TERA1</name>
<proteinExistence type="inferred from homology"/>
<evidence type="ECO:0000256" key="8">
    <source>
        <dbReference type="HAMAP-Rule" id="MF_00835"/>
    </source>
</evidence>
<dbReference type="InterPro" id="IPR029063">
    <property type="entry name" value="SAM-dependent_MTases_sf"/>
</dbReference>
<evidence type="ECO:0000256" key="6">
    <source>
        <dbReference type="ARBA" id="ARBA00022691"/>
    </source>
</evidence>
<evidence type="ECO:0000256" key="7">
    <source>
        <dbReference type="ARBA" id="ARBA00022756"/>
    </source>
</evidence>
<dbReference type="GO" id="GO:0009102">
    <property type="term" value="P:biotin biosynthetic process"/>
    <property type="evidence" value="ECO:0007669"/>
    <property type="project" value="UniProtKB-UniRule"/>
</dbReference>
<dbReference type="EC" id="2.1.1.197" evidence="3 8"/>
<evidence type="ECO:0000256" key="4">
    <source>
        <dbReference type="ARBA" id="ARBA00022603"/>
    </source>
</evidence>